<evidence type="ECO:0000256" key="1">
    <source>
        <dbReference type="SAM" id="Phobius"/>
    </source>
</evidence>
<dbReference type="Proteomes" id="UP000683246">
    <property type="component" value="Chromosome"/>
</dbReference>
<keyword evidence="1" id="KW-0472">Membrane</keyword>
<dbReference type="RefSeq" id="WP_212697635.1">
    <property type="nucleotide sequence ID" value="NZ_CP058649.1"/>
</dbReference>
<organism evidence="2 3">
    <name type="scientific">Vallitalea pronyensis</name>
    <dbReference type="NCBI Taxonomy" id="1348613"/>
    <lineage>
        <taxon>Bacteria</taxon>
        <taxon>Bacillati</taxon>
        <taxon>Bacillota</taxon>
        <taxon>Clostridia</taxon>
        <taxon>Lachnospirales</taxon>
        <taxon>Vallitaleaceae</taxon>
        <taxon>Vallitalea</taxon>
    </lineage>
</organism>
<keyword evidence="1" id="KW-0812">Transmembrane</keyword>
<gene>
    <name evidence="2" type="ORF">HZI73_07510</name>
</gene>
<name>A0A8J8MHY1_9FIRM</name>
<evidence type="ECO:0000313" key="3">
    <source>
        <dbReference type="Proteomes" id="UP000683246"/>
    </source>
</evidence>
<dbReference type="AlphaFoldDB" id="A0A8J8MHY1"/>
<reference evidence="2" key="1">
    <citation type="submission" date="2020-07" db="EMBL/GenBank/DDBJ databases">
        <title>Vallitalea pronyensis genome.</title>
        <authorList>
            <person name="Postec A."/>
        </authorList>
    </citation>
    <scope>NUCLEOTIDE SEQUENCE</scope>
    <source>
        <strain evidence="2">FatNI3</strain>
    </source>
</reference>
<evidence type="ECO:0000313" key="2">
    <source>
        <dbReference type="EMBL" id="QUI22157.1"/>
    </source>
</evidence>
<feature type="transmembrane region" description="Helical" evidence="1">
    <location>
        <begin position="12"/>
        <end position="35"/>
    </location>
</feature>
<proteinExistence type="predicted"/>
<dbReference type="KEGG" id="vpy:HZI73_07510"/>
<accession>A0A8J8MHY1</accession>
<keyword evidence="1" id="KW-1133">Transmembrane helix</keyword>
<keyword evidence="3" id="KW-1185">Reference proteome</keyword>
<protein>
    <recommendedName>
        <fullName evidence="4">DUF1449 family protein</fullName>
    </recommendedName>
</protein>
<dbReference type="EMBL" id="CP058649">
    <property type="protein sequence ID" value="QUI22157.1"/>
    <property type="molecule type" value="Genomic_DNA"/>
</dbReference>
<sequence length="203" mass="22772">MLELLKYAFTGVNVIPTVLLGLVLLYWIIAIIGALDFDFLDIDLDLDGAEQGPFYGILAFLNVAELPFMLVFSLLVLIFWMLAMFMYYIPVPVGGLLNGLLFIPAIGVSMMITKFVTMPLKGIFKYSNMQDERGNGVIEELCTLTCNVNNGRLGQAKIKRDGASIVINVKSEFDGESFNKDEVAFVSRKDEEKNVYYIIKIKE</sequence>
<feature type="transmembrane region" description="Helical" evidence="1">
    <location>
        <begin position="95"/>
        <end position="116"/>
    </location>
</feature>
<evidence type="ECO:0008006" key="4">
    <source>
        <dbReference type="Google" id="ProtNLM"/>
    </source>
</evidence>
<feature type="transmembrane region" description="Helical" evidence="1">
    <location>
        <begin position="68"/>
        <end position="89"/>
    </location>
</feature>